<dbReference type="Proteomes" id="UP000076858">
    <property type="component" value="Unassembled WGS sequence"/>
</dbReference>
<reference evidence="1 2" key="1">
    <citation type="submission" date="2016-03" db="EMBL/GenBank/DDBJ databases">
        <title>EvidentialGene: Evidence-directed Construction of Genes on Genomes.</title>
        <authorList>
            <person name="Gilbert D.G."/>
            <person name="Choi J.-H."/>
            <person name="Mockaitis K."/>
            <person name="Colbourne J."/>
            <person name="Pfrender M."/>
        </authorList>
    </citation>
    <scope>NUCLEOTIDE SEQUENCE [LARGE SCALE GENOMIC DNA]</scope>
    <source>
        <strain evidence="1 2">Xinb3</strain>
        <tissue evidence="1">Complete organism</tissue>
    </source>
</reference>
<evidence type="ECO:0000313" key="2">
    <source>
        <dbReference type="Proteomes" id="UP000076858"/>
    </source>
</evidence>
<comment type="caution">
    <text evidence="1">The sequence shown here is derived from an EMBL/GenBank/DDBJ whole genome shotgun (WGS) entry which is preliminary data.</text>
</comment>
<name>A0A165A6Z0_9CRUS</name>
<sequence length="60" mass="6667">MCKRREISMTASNCRVCLITDANTGPLVALVCGLFQSKKLQYASHIVMHCVSVIQYTVPH</sequence>
<dbReference type="EMBL" id="LRGB01000642">
    <property type="protein sequence ID" value="KZS17247.1"/>
    <property type="molecule type" value="Genomic_DNA"/>
</dbReference>
<gene>
    <name evidence="1" type="ORF">APZ42_016831</name>
</gene>
<keyword evidence="2" id="KW-1185">Reference proteome</keyword>
<evidence type="ECO:0000313" key="1">
    <source>
        <dbReference type="EMBL" id="KZS17247.1"/>
    </source>
</evidence>
<accession>A0A165A6Z0</accession>
<protein>
    <submittedName>
        <fullName evidence="1">Uncharacterized protein</fullName>
    </submittedName>
</protein>
<dbReference type="AlphaFoldDB" id="A0A165A6Z0"/>
<organism evidence="1 2">
    <name type="scientific">Daphnia magna</name>
    <dbReference type="NCBI Taxonomy" id="35525"/>
    <lineage>
        <taxon>Eukaryota</taxon>
        <taxon>Metazoa</taxon>
        <taxon>Ecdysozoa</taxon>
        <taxon>Arthropoda</taxon>
        <taxon>Crustacea</taxon>
        <taxon>Branchiopoda</taxon>
        <taxon>Diplostraca</taxon>
        <taxon>Cladocera</taxon>
        <taxon>Anomopoda</taxon>
        <taxon>Daphniidae</taxon>
        <taxon>Daphnia</taxon>
    </lineage>
</organism>
<proteinExistence type="predicted"/>